<dbReference type="Proteomes" id="UP000702954">
    <property type="component" value="Unassembled WGS sequence"/>
</dbReference>
<keyword evidence="1" id="KW-1133">Transmembrane helix</keyword>
<gene>
    <name evidence="3" type="ORF">EDD74_1058</name>
    <name evidence="2" type="ORF">FAEUMB_00640</name>
</gene>
<dbReference type="Proteomes" id="UP000294613">
    <property type="component" value="Unassembled WGS sequence"/>
</dbReference>
<keyword evidence="1" id="KW-0812">Transmembrane</keyword>
<reference evidence="3 4" key="2">
    <citation type="submission" date="2019-03" db="EMBL/GenBank/DDBJ databases">
        <title>Genomic Encyclopedia of Type Strains, Phase IV (KMG-IV): sequencing the most valuable type-strain genomes for metagenomic binning, comparative biology and taxonomic classification.</title>
        <authorList>
            <person name="Goeker M."/>
        </authorList>
    </citation>
    <scope>NUCLEOTIDE SEQUENCE [LARGE SCALE GENOMIC DNA]</scope>
    <source>
        <strain evidence="3 4">DSM 103426</strain>
    </source>
</reference>
<feature type="transmembrane region" description="Helical" evidence="1">
    <location>
        <begin position="33"/>
        <end position="51"/>
    </location>
</feature>
<organism evidence="3 4">
    <name type="scientific">Faecalimonas umbilicata</name>
    <dbReference type="NCBI Taxonomy" id="1912855"/>
    <lineage>
        <taxon>Bacteria</taxon>
        <taxon>Bacillati</taxon>
        <taxon>Bacillota</taxon>
        <taxon>Clostridia</taxon>
        <taxon>Lachnospirales</taxon>
        <taxon>Lachnospiraceae</taxon>
        <taxon>Faecalimonas</taxon>
    </lineage>
</organism>
<evidence type="ECO:0008006" key="6">
    <source>
        <dbReference type="Google" id="ProtNLM"/>
    </source>
</evidence>
<evidence type="ECO:0000313" key="3">
    <source>
        <dbReference type="EMBL" id="TCS69027.1"/>
    </source>
</evidence>
<name>A0A4R3JQJ6_9FIRM</name>
<proteinExistence type="predicted"/>
<dbReference type="EMBL" id="SLZV01000005">
    <property type="protein sequence ID" value="TCS69027.1"/>
    <property type="molecule type" value="Genomic_DNA"/>
</dbReference>
<evidence type="ECO:0000313" key="5">
    <source>
        <dbReference type="Proteomes" id="UP000702954"/>
    </source>
</evidence>
<dbReference type="AlphaFoldDB" id="A0A4R3JQJ6"/>
<keyword evidence="1" id="KW-0472">Membrane</keyword>
<accession>A0A4R3JQJ6</accession>
<reference evidence="2 5" key="1">
    <citation type="journal article" date="2018" name="Int. J. Syst. Evol. Microbiol.">
        <title>Draft Genome Sequence of Faecalimonas umbilicata JCM 30896T, an Acetate-Producing Bacterium Isolated from Human Feces.</title>
        <authorList>
            <person name="Sakamoto M."/>
            <person name="Ikeyama N."/>
            <person name="Yuki M."/>
            <person name="Ohkuma M."/>
        </authorList>
    </citation>
    <scope>NUCLEOTIDE SEQUENCE [LARGE SCALE GENOMIC DNA]</scope>
    <source>
        <strain evidence="2 5">EGH7</strain>
    </source>
</reference>
<evidence type="ECO:0000313" key="2">
    <source>
        <dbReference type="EMBL" id="GBU03523.1"/>
    </source>
</evidence>
<keyword evidence="5" id="KW-1185">Reference proteome</keyword>
<evidence type="ECO:0000313" key="4">
    <source>
        <dbReference type="Proteomes" id="UP000294613"/>
    </source>
</evidence>
<sequence>MTDKINKELHLSESMQNLKEKIRKHKLMRWKRIITAAFLGFMIIFGSYLLLEYRTYENTRVIRTYKGDSSADGSYKMFGDSVLKYTKDGMTLIDQKGKEIWNHSYQIKNPIIEINHEVAAIGDSGGNSIIVIDHEGIKGEIETTQPIEKLSISTNGIVAAVLKDEVSPKVMCYDSTGNILVENKVSAAKDGYPVEIALSNDGTTLIVSYLHVQSGALASNVVYYNFGDAGREEKNNQVAGESYTGQIVPSAFFMDDETSVLVGESGFYIYEGTDKPKLKKEVKFDTEIKSVYHTEKYIGFVLKAKDKKGYEICLYNQKGQRTMSKKFQGDYAHVKMVGETVMMYDGVNCCIYTANGVKRFAGQFQDKILDIVPVGGINTYTVMNINGIQKVRLVK</sequence>
<dbReference type="GeneID" id="97505716"/>
<dbReference type="InterPro" id="IPR043765">
    <property type="entry name" value="DUF5711"/>
</dbReference>
<dbReference type="RefSeq" id="WP_009263723.1">
    <property type="nucleotide sequence ID" value="NZ_AP031411.1"/>
</dbReference>
<dbReference type="Pfam" id="PF18975">
    <property type="entry name" value="DUF5711"/>
    <property type="match status" value="1"/>
</dbReference>
<dbReference type="EMBL" id="BHEO01000002">
    <property type="protein sequence ID" value="GBU03523.1"/>
    <property type="molecule type" value="Genomic_DNA"/>
</dbReference>
<evidence type="ECO:0000256" key="1">
    <source>
        <dbReference type="SAM" id="Phobius"/>
    </source>
</evidence>
<comment type="caution">
    <text evidence="3">The sequence shown here is derived from an EMBL/GenBank/DDBJ whole genome shotgun (WGS) entry which is preliminary data.</text>
</comment>
<protein>
    <recommendedName>
        <fullName evidence="6">Pyrroloquinoline-quinone binding quinoprotein</fullName>
    </recommendedName>
</protein>